<dbReference type="SUPFAM" id="SSF116734">
    <property type="entry name" value="DNA methylase specificity domain"/>
    <property type="match status" value="1"/>
</dbReference>
<dbReference type="GO" id="GO:0008170">
    <property type="term" value="F:N-methyltransferase activity"/>
    <property type="evidence" value="ECO:0007669"/>
    <property type="project" value="InterPro"/>
</dbReference>
<dbReference type="Gene3D" id="3.40.50.150">
    <property type="entry name" value="Vaccinia Virus protein VP39"/>
    <property type="match status" value="1"/>
</dbReference>
<evidence type="ECO:0000256" key="9">
    <source>
        <dbReference type="SAM" id="Coils"/>
    </source>
</evidence>
<dbReference type="Proteomes" id="UP000072605">
    <property type="component" value="Unassembled WGS sequence"/>
</dbReference>
<feature type="domain" description="DNA methylase adenine-specific" evidence="11">
    <location>
        <begin position="116"/>
        <end position="397"/>
    </location>
</feature>
<evidence type="ECO:0000313" key="13">
    <source>
        <dbReference type="Proteomes" id="UP000072605"/>
    </source>
</evidence>
<evidence type="ECO:0000256" key="1">
    <source>
        <dbReference type="ARBA" id="ARBA00010923"/>
    </source>
</evidence>
<comment type="catalytic activity">
    <reaction evidence="8">
        <text>a 2'-deoxyadenosine in DNA + S-adenosyl-L-methionine = an N(6)-methyl-2'-deoxyadenosine in DNA + S-adenosyl-L-homocysteine + H(+)</text>
        <dbReference type="Rhea" id="RHEA:15197"/>
        <dbReference type="Rhea" id="RHEA-COMP:12418"/>
        <dbReference type="Rhea" id="RHEA-COMP:12419"/>
        <dbReference type="ChEBI" id="CHEBI:15378"/>
        <dbReference type="ChEBI" id="CHEBI:57856"/>
        <dbReference type="ChEBI" id="CHEBI:59789"/>
        <dbReference type="ChEBI" id="CHEBI:90615"/>
        <dbReference type="ChEBI" id="CHEBI:90616"/>
        <dbReference type="EC" id="2.1.1.72"/>
    </reaction>
</comment>
<dbReference type="InterPro" id="IPR051537">
    <property type="entry name" value="DNA_Adenine_Mtase"/>
</dbReference>
<dbReference type="SUPFAM" id="SSF53335">
    <property type="entry name" value="S-adenosyl-L-methionine-dependent methyltransferases"/>
    <property type="match status" value="1"/>
</dbReference>
<name>A0AAW3M8Q5_9BACL</name>
<keyword evidence="3" id="KW-0489">Methyltransferase</keyword>
<evidence type="ECO:0000259" key="10">
    <source>
        <dbReference type="Pfam" id="PF01420"/>
    </source>
</evidence>
<keyword evidence="5" id="KW-0949">S-adenosyl-L-methionine</keyword>
<proteinExistence type="inferred from homology"/>
<dbReference type="InterPro" id="IPR000055">
    <property type="entry name" value="Restrct_endonuc_typeI_TRD"/>
</dbReference>
<evidence type="ECO:0000256" key="4">
    <source>
        <dbReference type="ARBA" id="ARBA00022679"/>
    </source>
</evidence>
<evidence type="ECO:0000259" key="11">
    <source>
        <dbReference type="Pfam" id="PF02384"/>
    </source>
</evidence>
<dbReference type="Pfam" id="PF01420">
    <property type="entry name" value="Methylase_S"/>
    <property type="match status" value="1"/>
</dbReference>
<dbReference type="PANTHER" id="PTHR42933">
    <property type="entry name" value="SLR6095 PROTEIN"/>
    <property type="match status" value="1"/>
</dbReference>
<dbReference type="RefSeq" id="WP_058713949.1">
    <property type="nucleotide sequence ID" value="NZ_LDQV01000031.1"/>
</dbReference>
<organism evidence="12 13">
    <name type="scientific">Exiguobacterium indicum</name>
    <dbReference type="NCBI Taxonomy" id="296995"/>
    <lineage>
        <taxon>Bacteria</taxon>
        <taxon>Bacillati</taxon>
        <taxon>Bacillota</taxon>
        <taxon>Bacilli</taxon>
        <taxon>Bacillales</taxon>
        <taxon>Bacillales Family XII. Incertae Sedis</taxon>
        <taxon>Exiguobacterium</taxon>
    </lineage>
</organism>
<evidence type="ECO:0000256" key="8">
    <source>
        <dbReference type="ARBA" id="ARBA00047942"/>
    </source>
</evidence>
<evidence type="ECO:0000256" key="6">
    <source>
        <dbReference type="ARBA" id="ARBA00022747"/>
    </source>
</evidence>
<dbReference type="GO" id="GO:0032259">
    <property type="term" value="P:methylation"/>
    <property type="evidence" value="ECO:0007669"/>
    <property type="project" value="UniProtKB-KW"/>
</dbReference>
<dbReference type="Pfam" id="PF02384">
    <property type="entry name" value="N6_Mtase"/>
    <property type="match status" value="1"/>
</dbReference>
<dbReference type="GO" id="GO:0003677">
    <property type="term" value="F:DNA binding"/>
    <property type="evidence" value="ECO:0007669"/>
    <property type="project" value="UniProtKB-KW"/>
</dbReference>
<dbReference type="AlphaFoldDB" id="A0AAW3M8Q5"/>
<evidence type="ECO:0000256" key="2">
    <source>
        <dbReference type="ARBA" id="ARBA00011900"/>
    </source>
</evidence>
<dbReference type="InterPro" id="IPR003356">
    <property type="entry name" value="DNA_methylase_A-5"/>
</dbReference>
<keyword evidence="6" id="KW-0680">Restriction system</keyword>
<feature type="coiled-coil region" evidence="9">
    <location>
        <begin position="566"/>
        <end position="600"/>
    </location>
</feature>
<evidence type="ECO:0000256" key="5">
    <source>
        <dbReference type="ARBA" id="ARBA00022691"/>
    </source>
</evidence>
<dbReference type="PANTHER" id="PTHR42933:SF3">
    <property type="entry name" value="TYPE I RESTRICTION ENZYME MJAVIII METHYLASE SUBUNIT"/>
    <property type="match status" value="1"/>
</dbReference>
<reference evidence="12 13" key="1">
    <citation type="journal article" date="2016" name="Front. Microbiol.">
        <title>Genomic Resource of Rice Seed Associated Bacteria.</title>
        <authorList>
            <person name="Midha S."/>
            <person name="Bansal K."/>
            <person name="Sharma S."/>
            <person name="Kumar N."/>
            <person name="Patil P.P."/>
            <person name="Chaudhry V."/>
            <person name="Patil P.B."/>
        </authorList>
    </citation>
    <scope>NUCLEOTIDE SEQUENCE [LARGE SCALE GENOMIC DNA]</scope>
    <source>
        <strain evidence="12 13">RSA11</strain>
    </source>
</reference>
<dbReference type="Gene3D" id="3.90.220.20">
    <property type="entry name" value="DNA methylase specificity domains"/>
    <property type="match status" value="1"/>
</dbReference>
<feature type="domain" description="Type I restriction modification DNA specificity" evidence="10">
    <location>
        <begin position="419"/>
        <end position="591"/>
    </location>
</feature>
<dbReference type="InterPro" id="IPR029063">
    <property type="entry name" value="SAM-dependent_MTases_sf"/>
</dbReference>
<keyword evidence="9" id="KW-0175">Coiled coil</keyword>
<evidence type="ECO:0000256" key="7">
    <source>
        <dbReference type="ARBA" id="ARBA00023125"/>
    </source>
</evidence>
<dbReference type="EC" id="2.1.1.72" evidence="2"/>
<gene>
    <name evidence="12" type="ORF">RSA11_13640</name>
</gene>
<dbReference type="GO" id="GO:0009307">
    <property type="term" value="P:DNA restriction-modification system"/>
    <property type="evidence" value="ECO:0007669"/>
    <property type="project" value="UniProtKB-KW"/>
</dbReference>
<comment type="similarity">
    <text evidence="1">Belongs to the type-I restriction system S methylase family.</text>
</comment>
<protein>
    <recommendedName>
        <fullName evidence="2">site-specific DNA-methyltransferase (adenine-specific)</fullName>
        <ecNumber evidence="2">2.1.1.72</ecNumber>
    </recommendedName>
</protein>
<keyword evidence="4" id="KW-0808">Transferase</keyword>
<dbReference type="InterPro" id="IPR044946">
    <property type="entry name" value="Restrct_endonuc_typeI_TRD_sf"/>
</dbReference>
<keyword evidence="7" id="KW-0238">DNA-binding</keyword>
<evidence type="ECO:0000256" key="3">
    <source>
        <dbReference type="ARBA" id="ARBA00022603"/>
    </source>
</evidence>
<accession>A0AAW3M8Q5</accession>
<dbReference type="GO" id="GO:0009007">
    <property type="term" value="F:site-specific DNA-methyltransferase (adenine-specific) activity"/>
    <property type="evidence" value="ECO:0007669"/>
    <property type="project" value="UniProtKB-EC"/>
</dbReference>
<dbReference type="PRINTS" id="PR00507">
    <property type="entry name" value="N12N6MTFRASE"/>
</dbReference>
<comment type="caution">
    <text evidence="12">The sequence shown here is derived from an EMBL/GenBank/DDBJ whole genome shotgun (WGS) entry which is preliminary data.</text>
</comment>
<evidence type="ECO:0000313" key="12">
    <source>
        <dbReference type="EMBL" id="KTR25781.1"/>
    </source>
</evidence>
<dbReference type="EMBL" id="LDQV01000031">
    <property type="protein sequence ID" value="KTR25781.1"/>
    <property type="molecule type" value="Genomic_DNA"/>
</dbReference>
<sequence>MHKKNFSLEFYETLRGVSSFEQVLLNAGTILTIGKNHPEILSEVAQEQEVKYELLRHIKSLSLKESVKDYLFKEFELFASRASANMLGNVLLVTSKYLKVYSAAELFDEVLEHTKFNKRGIFATPKSVSQLAFSFFNVDPSKEYSFFDGAAGYGFAAAEFVKSHSNAKLKLQEVHLEAVSILTIRSYLNELEADIEMGDLIQQPAFLQDGKLEKFDYVFMSPPIGMKLTEEQQMDMKKDRFNRYIYGIPPRSQGDFAFVSCGLSATKDDGKAAFLLPAGILFRGGPEREIRQRMIDLDLIEAIISLPSVLQPLSGVLVVLVLFNKKKVEERKGKILMINATSFGTEHNRREIILTEERIQCLSDILREGKEIPEVSQFVSSEEIQLAQLTPDKYVYKAVLKDSEFGSISFQMEALEEIDTKPLAKLATFYRGYNASSKDESEKGDFSILKITDVQNGEIQFDQLTRYKITNNAKIERNRIQKGDVLLSIKGVNRKTAYFNSERDDVLLSQNFVGIRCDELLNPKFLQLYMESPVAQFYFDQHITGTTIMNLSVKDVKELPIPILSMEEQLKIVETYEKEQEMIKQQLAKLEKRQLELKIEAFKAMGIDSAFSIQK</sequence>